<dbReference type="KEGG" id="als:DJ013_12790"/>
<dbReference type="Pfam" id="PF01734">
    <property type="entry name" value="Patatin"/>
    <property type="match status" value="1"/>
</dbReference>
<feature type="active site" description="Nucleophile" evidence="4">
    <location>
        <position position="37"/>
    </location>
</feature>
<dbReference type="PANTHER" id="PTHR14226">
    <property type="entry name" value="NEUROPATHY TARGET ESTERASE/SWISS CHEESE D.MELANOGASTER"/>
    <property type="match status" value="1"/>
</dbReference>
<evidence type="ECO:0000256" key="4">
    <source>
        <dbReference type="PROSITE-ProRule" id="PRU01161"/>
    </source>
</evidence>
<keyword evidence="2 4" id="KW-0442">Lipid degradation</keyword>
<protein>
    <submittedName>
        <fullName evidence="6">Patatin</fullName>
    </submittedName>
</protein>
<dbReference type="GO" id="GO:0016787">
    <property type="term" value="F:hydrolase activity"/>
    <property type="evidence" value="ECO:0007669"/>
    <property type="project" value="UniProtKB-UniRule"/>
</dbReference>
<dbReference type="OrthoDB" id="2339873at2"/>
<name>A0A2Z4GD94_9BACT</name>
<dbReference type="EMBL" id="CP029480">
    <property type="protein sequence ID" value="AWV98995.1"/>
    <property type="molecule type" value="Genomic_DNA"/>
</dbReference>
<dbReference type="Gene3D" id="3.40.1090.10">
    <property type="entry name" value="Cytosolic phospholipase A2 catalytic domain"/>
    <property type="match status" value="1"/>
</dbReference>
<feature type="short sequence motif" description="GXSXG" evidence="4">
    <location>
        <begin position="35"/>
        <end position="39"/>
    </location>
</feature>
<keyword evidence="1 4" id="KW-0378">Hydrolase</keyword>
<dbReference type="GO" id="GO:0016042">
    <property type="term" value="P:lipid catabolic process"/>
    <property type="evidence" value="ECO:0007669"/>
    <property type="project" value="UniProtKB-UniRule"/>
</dbReference>
<dbReference type="AlphaFoldDB" id="A0A2Z4GD94"/>
<comment type="caution">
    <text evidence="4">Lacks conserved residue(s) required for the propagation of feature annotation.</text>
</comment>
<dbReference type="Proteomes" id="UP000249873">
    <property type="component" value="Chromosome"/>
</dbReference>
<feature type="active site" description="Proton acceptor" evidence="4">
    <location>
        <position position="181"/>
    </location>
</feature>
<gene>
    <name evidence="6" type="ORF">DJ013_12790</name>
</gene>
<keyword evidence="7" id="KW-1185">Reference proteome</keyword>
<dbReference type="RefSeq" id="WP_111372188.1">
    <property type="nucleotide sequence ID" value="NZ_CP029480.1"/>
</dbReference>
<evidence type="ECO:0000259" key="5">
    <source>
        <dbReference type="PROSITE" id="PS51635"/>
    </source>
</evidence>
<organism evidence="6 7">
    <name type="scientific">Arcticibacterium luteifluviistationis</name>
    <dbReference type="NCBI Taxonomy" id="1784714"/>
    <lineage>
        <taxon>Bacteria</taxon>
        <taxon>Pseudomonadati</taxon>
        <taxon>Bacteroidota</taxon>
        <taxon>Cytophagia</taxon>
        <taxon>Cytophagales</taxon>
        <taxon>Leadbetterellaceae</taxon>
        <taxon>Arcticibacterium</taxon>
    </lineage>
</organism>
<dbReference type="InterPro" id="IPR016035">
    <property type="entry name" value="Acyl_Trfase/lysoPLipase"/>
</dbReference>
<evidence type="ECO:0000256" key="2">
    <source>
        <dbReference type="ARBA" id="ARBA00022963"/>
    </source>
</evidence>
<feature type="domain" description="PNPLA" evidence="5">
    <location>
        <begin position="4"/>
        <end position="194"/>
    </location>
</feature>
<evidence type="ECO:0000313" key="6">
    <source>
        <dbReference type="EMBL" id="AWV98995.1"/>
    </source>
</evidence>
<sequence length="302" mass="33982">MRALVLGGGSLKGAWQVGAIQAVLETGFKPEMIYGISAGALNAGFMVNEAGRQHIDTGAIDWDVVNKKLIQFWIENITKPDDIGLLKSRFQLGIDTLLSRFDGLLDTNPLHEKLRKYINLTTLRRSPIDLKVGAVNVNTGKMHYADPMEQHFLDYLRASSSIPIMMPAIQIGGDHRQAYLDGGLREVVPLKKAIEDGATEIYAIATHPKTRELEPINYRSFFSMIERIKDISVNQFENNDIEWAENYNENLVSIAGFTLNKKVSLKVIRPIEPININLTSFDSDDIKEVIKQGYQFAYTELR</sequence>
<dbReference type="PROSITE" id="PS51635">
    <property type="entry name" value="PNPLA"/>
    <property type="match status" value="1"/>
</dbReference>
<keyword evidence="3 4" id="KW-0443">Lipid metabolism</keyword>
<dbReference type="PANTHER" id="PTHR14226:SF57">
    <property type="entry name" value="BLR7027 PROTEIN"/>
    <property type="match status" value="1"/>
</dbReference>
<dbReference type="InterPro" id="IPR050301">
    <property type="entry name" value="NTE"/>
</dbReference>
<evidence type="ECO:0000256" key="3">
    <source>
        <dbReference type="ARBA" id="ARBA00023098"/>
    </source>
</evidence>
<dbReference type="InterPro" id="IPR002641">
    <property type="entry name" value="PNPLA_dom"/>
</dbReference>
<reference evidence="6 7" key="1">
    <citation type="submission" date="2018-05" db="EMBL/GenBank/DDBJ databases">
        <title>Complete genome sequence of Arcticibacterium luteifluviistationis SM1504T, a cytophagaceae bacterium isolated from Arctic surface seawater.</title>
        <authorList>
            <person name="Li Y."/>
            <person name="Qin Q.-L."/>
        </authorList>
    </citation>
    <scope>NUCLEOTIDE SEQUENCE [LARGE SCALE GENOMIC DNA]</scope>
    <source>
        <strain evidence="6 7">SM1504</strain>
    </source>
</reference>
<dbReference type="SUPFAM" id="SSF52151">
    <property type="entry name" value="FabD/lysophospholipase-like"/>
    <property type="match status" value="1"/>
</dbReference>
<accession>A0A2Z4GD94</accession>
<feature type="short sequence motif" description="DGA/G" evidence="4">
    <location>
        <begin position="181"/>
        <end position="183"/>
    </location>
</feature>
<evidence type="ECO:0000313" key="7">
    <source>
        <dbReference type="Proteomes" id="UP000249873"/>
    </source>
</evidence>
<proteinExistence type="predicted"/>
<evidence type="ECO:0000256" key="1">
    <source>
        <dbReference type="ARBA" id="ARBA00022801"/>
    </source>
</evidence>